<evidence type="ECO:0000313" key="7">
    <source>
        <dbReference type="Proteomes" id="UP000830116"/>
    </source>
</evidence>
<reference evidence="6" key="1">
    <citation type="submission" date="2022-03" db="EMBL/GenBank/DDBJ databases">
        <title>Genome Identification and Characterization of new species Bdellovibrio reynosense LBG001 sp. nov. from a Mexico soil sample.</title>
        <authorList>
            <person name="Camilli A."/>
            <person name="Ajao Y."/>
            <person name="Guo X."/>
        </authorList>
    </citation>
    <scope>NUCLEOTIDE SEQUENCE</scope>
    <source>
        <strain evidence="6">LBG001</strain>
    </source>
</reference>
<name>A0ABY4C8R8_9BACT</name>
<dbReference type="InterPro" id="IPR036909">
    <property type="entry name" value="Cyt_c-like_dom_sf"/>
</dbReference>
<dbReference type="Proteomes" id="UP000830116">
    <property type="component" value="Chromosome"/>
</dbReference>
<keyword evidence="7" id="KW-1185">Reference proteome</keyword>
<dbReference type="InterPro" id="IPR013039">
    <property type="entry name" value="DUF1588"/>
</dbReference>
<dbReference type="PROSITE" id="PS51007">
    <property type="entry name" value="CYTC"/>
    <property type="match status" value="1"/>
</dbReference>
<keyword evidence="3 4" id="KW-0408">Iron</keyword>
<sequence>MRLFRIYQLAIATGLVFTFQNCTNQFAISPDSTQAASPATGQDVTEPPDDTRFKSAIEIINARCVSCHKTGGSAAFAPLNFQSEQLFISQSLVVPGDPSKSKLIYRLKNYPDATATNRTMPVGSDLSQDEYNILYTWVSKMQPDDSGPFACDTRDTLLARSLPRSMKRLSKRQYTNTLVDLLSRGMSVSNATTAVEQTLNNVTLPKDDDTVFSRFDGSVVAQHMRAYFDVADSVAARVTNSTYYNSFVTSMIGLNAGGCSSINTASLSAACSDRFINNFGLRALRRPLNSEELILYRTTYETAGRNAAGINAVVFRFLMAPNFLFRIENEGSAVTADLLKMNSYEVASRLSYMFWNSMPDETLISLAASRDLSTDASFLSALNYVADSTKSQDSMKEFTEEWLHLSKIPQFATNNATLNYMADGITLDTSLRTAMIEEVKDLSAYVYRNNMSFLDLFTSNVSFARDSRLVSIYGVTNPAPANVTPTNAIRFPSGERAGVLTRAALLVGGSELANPIKRGIRIRKDILCLSLENPPADLTNALEPPPADINMTTRQRYDHATNPTACMNCHQYINSLGHALGAYNSFGKTWVQEPIFDENGAFTNRYLPVNTFVDLSTSIAPGLNANGPLELSTQVANQHSTLKCFSEKALRFTEERTENVSKEGCRLNNLYSKLKQSQSLKDFFKSMAQDPEFRHRLMQ</sequence>
<dbReference type="SUPFAM" id="SSF46626">
    <property type="entry name" value="Cytochrome c"/>
    <property type="match status" value="1"/>
</dbReference>
<evidence type="ECO:0000256" key="3">
    <source>
        <dbReference type="ARBA" id="ARBA00023004"/>
    </source>
</evidence>
<evidence type="ECO:0000256" key="1">
    <source>
        <dbReference type="ARBA" id="ARBA00022617"/>
    </source>
</evidence>
<keyword evidence="2 4" id="KW-0479">Metal-binding</keyword>
<dbReference type="InterPro" id="IPR009056">
    <property type="entry name" value="Cyt_c-like_dom"/>
</dbReference>
<evidence type="ECO:0000256" key="4">
    <source>
        <dbReference type="PROSITE-ProRule" id="PRU00433"/>
    </source>
</evidence>
<gene>
    <name evidence="6" type="ORF">MNR06_00185</name>
</gene>
<evidence type="ECO:0000256" key="2">
    <source>
        <dbReference type="ARBA" id="ARBA00022723"/>
    </source>
</evidence>
<dbReference type="Pfam" id="PF07627">
    <property type="entry name" value="PSCyt3"/>
    <property type="match status" value="1"/>
</dbReference>
<dbReference type="RefSeq" id="WP_243537811.1">
    <property type="nucleotide sequence ID" value="NZ_CP093442.1"/>
</dbReference>
<dbReference type="EMBL" id="CP093442">
    <property type="protein sequence ID" value="UOF01371.1"/>
    <property type="molecule type" value="Genomic_DNA"/>
</dbReference>
<dbReference type="Pfam" id="PF07631">
    <property type="entry name" value="PSD4"/>
    <property type="match status" value="1"/>
</dbReference>
<dbReference type="Pfam" id="PF07637">
    <property type="entry name" value="PSD5"/>
    <property type="match status" value="1"/>
</dbReference>
<accession>A0ABY4C8R8</accession>
<keyword evidence="1 4" id="KW-0349">Heme</keyword>
<organism evidence="6 7">
    <name type="scientific">Bdellovibrio reynosensis</name>
    <dbReference type="NCBI Taxonomy" id="2835041"/>
    <lineage>
        <taxon>Bacteria</taxon>
        <taxon>Pseudomonadati</taxon>
        <taxon>Bdellovibrionota</taxon>
        <taxon>Bdellovibrionia</taxon>
        <taxon>Bdellovibrionales</taxon>
        <taxon>Pseudobdellovibrionaceae</taxon>
        <taxon>Bdellovibrio</taxon>
    </lineage>
</organism>
<protein>
    <submittedName>
        <fullName evidence="6">DUF1592 domain-containing protein</fullName>
    </submittedName>
</protein>
<dbReference type="InterPro" id="IPR013043">
    <property type="entry name" value="DUF1595"/>
</dbReference>
<dbReference type="InterPro" id="IPR013042">
    <property type="entry name" value="DUF1592"/>
</dbReference>
<feature type="domain" description="Cytochrome c" evidence="5">
    <location>
        <begin position="36"/>
        <end position="142"/>
    </location>
</feature>
<evidence type="ECO:0000259" key="5">
    <source>
        <dbReference type="PROSITE" id="PS51007"/>
    </source>
</evidence>
<proteinExistence type="predicted"/>
<evidence type="ECO:0000313" key="6">
    <source>
        <dbReference type="EMBL" id="UOF01371.1"/>
    </source>
</evidence>